<protein>
    <submittedName>
        <fullName evidence="8">Clarin-3 isoform X2</fullName>
    </submittedName>
</protein>
<dbReference type="GO" id="GO:0007605">
    <property type="term" value="P:sensory perception of sound"/>
    <property type="evidence" value="ECO:0007669"/>
    <property type="project" value="UniProtKB-ARBA"/>
</dbReference>
<keyword evidence="5 6" id="KW-0472">Membrane</keyword>
<feature type="transmembrane region" description="Helical" evidence="6">
    <location>
        <begin position="124"/>
        <end position="144"/>
    </location>
</feature>
<reference evidence="8" key="1">
    <citation type="submission" date="2025-08" db="UniProtKB">
        <authorList>
            <consortium name="RefSeq"/>
        </authorList>
    </citation>
    <scope>IDENTIFICATION</scope>
    <source>
        <tissue evidence="8">Spleen</tissue>
    </source>
</reference>
<dbReference type="GO" id="GO:0016020">
    <property type="term" value="C:membrane"/>
    <property type="evidence" value="ECO:0007669"/>
    <property type="project" value="UniProtKB-SubCell"/>
</dbReference>
<evidence type="ECO:0000256" key="4">
    <source>
        <dbReference type="ARBA" id="ARBA00022989"/>
    </source>
</evidence>
<dbReference type="PANTHER" id="PTHR31548:SF3">
    <property type="entry name" value="CLARIN-3"/>
    <property type="match status" value="1"/>
</dbReference>
<keyword evidence="7" id="KW-1185">Reference proteome</keyword>
<keyword evidence="3 6" id="KW-0812">Transmembrane</keyword>
<organism evidence="7 8">
    <name type="scientific">Phascolarctos cinereus</name>
    <name type="common">Koala</name>
    <dbReference type="NCBI Taxonomy" id="38626"/>
    <lineage>
        <taxon>Eukaryota</taxon>
        <taxon>Metazoa</taxon>
        <taxon>Chordata</taxon>
        <taxon>Craniata</taxon>
        <taxon>Vertebrata</taxon>
        <taxon>Euteleostomi</taxon>
        <taxon>Mammalia</taxon>
        <taxon>Metatheria</taxon>
        <taxon>Diprotodontia</taxon>
        <taxon>Phascolarctidae</taxon>
        <taxon>Phascolarctos</taxon>
    </lineage>
</organism>
<evidence type="ECO:0000313" key="8">
    <source>
        <dbReference type="RefSeq" id="XP_020833901.1"/>
    </source>
</evidence>
<evidence type="ECO:0000256" key="1">
    <source>
        <dbReference type="ARBA" id="ARBA00004141"/>
    </source>
</evidence>
<dbReference type="PANTHER" id="PTHR31548">
    <property type="entry name" value="CLARIN"/>
    <property type="match status" value="1"/>
</dbReference>
<dbReference type="InterPro" id="IPR026748">
    <property type="entry name" value="Clarin"/>
</dbReference>
<evidence type="ECO:0000256" key="2">
    <source>
        <dbReference type="ARBA" id="ARBA00005787"/>
    </source>
</evidence>
<accession>A0A6P5JRF9</accession>
<dbReference type="Proteomes" id="UP000515140">
    <property type="component" value="Unplaced"/>
</dbReference>
<evidence type="ECO:0000256" key="3">
    <source>
        <dbReference type="ARBA" id="ARBA00022692"/>
    </source>
</evidence>
<dbReference type="CTD" id="119467"/>
<evidence type="ECO:0000313" key="7">
    <source>
        <dbReference type="Proteomes" id="UP000515140"/>
    </source>
</evidence>
<evidence type="ECO:0000256" key="5">
    <source>
        <dbReference type="ARBA" id="ARBA00023136"/>
    </source>
</evidence>
<dbReference type="GeneID" id="110202214"/>
<evidence type="ECO:0000256" key="6">
    <source>
        <dbReference type="SAM" id="Phobius"/>
    </source>
</evidence>
<dbReference type="RefSeq" id="XP_020833901.1">
    <property type="nucleotide sequence ID" value="XM_020978242.1"/>
</dbReference>
<proteinExistence type="inferred from homology"/>
<keyword evidence="4 6" id="KW-1133">Transmembrane helix</keyword>
<comment type="similarity">
    <text evidence="2">Belongs to the clarin family.</text>
</comment>
<sequence>MPTTQKIRMFLAGFVTSLGALATVCVVLATPQWVTGKIEFSDNRFSNGSVLITYGLFHGESTQELSSGLGQPDLTFEVTLVLVAMILFAVNTQANNLSGALSSTLYPMEGYTYGGTTHTYQYSFWLPLLILFLNIITITIIVFYQKARYHRKQEHRKPMENAHKDGILF</sequence>
<dbReference type="AlphaFoldDB" id="A0A6P5JRF9"/>
<name>A0A6P5JRF9_PHACI</name>
<gene>
    <name evidence="8" type="primary">CLRN3</name>
</gene>
<comment type="subcellular location">
    <subcellularLocation>
        <location evidence="1">Membrane</location>
        <topology evidence="1">Multi-pass membrane protein</topology>
    </subcellularLocation>
</comment>